<dbReference type="Gene3D" id="1.10.3720.10">
    <property type="entry name" value="MetI-like"/>
    <property type="match status" value="1"/>
</dbReference>
<evidence type="ECO:0000313" key="6">
    <source>
        <dbReference type="EMBL" id="MFC3965891.1"/>
    </source>
</evidence>
<keyword evidence="7" id="KW-1185">Reference proteome</keyword>
<accession>A0ABV8E0R6</accession>
<gene>
    <name evidence="6" type="ORF">ACFO0B_28205</name>
</gene>
<evidence type="ECO:0000256" key="2">
    <source>
        <dbReference type="ARBA" id="ARBA00022692"/>
    </source>
</evidence>
<dbReference type="RefSeq" id="WP_378616141.1">
    <property type="nucleotide sequence ID" value="NZ_JBHSAX010000023.1"/>
</dbReference>
<evidence type="ECO:0000256" key="1">
    <source>
        <dbReference type="ARBA" id="ARBA00004141"/>
    </source>
</evidence>
<name>A0ABV8E0R6_9NOCA</name>
<protein>
    <submittedName>
        <fullName evidence="6">Permease</fullName>
    </submittedName>
</protein>
<feature type="transmembrane region" description="Helical" evidence="5">
    <location>
        <begin position="139"/>
        <end position="162"/>
    </location>
</feature>
<feature type="transmembrane region" description="Helical" evidence="5">
    <location>
        <begin position="63"/>
        <end position="88"/>
    </location>
</feature>
<evidence type="ECO:0000256" key="5">
    <source>
        <dbReference type="SAM" id="Phobius"/>
    </source>
</evidence>
<organism evidence="6 7">
    <name type="scientific">Nocardia jiangsuensis</name>
    <dbReference type="NCBI Taxonomy" id="1691563"/>
    <lineage>
        <taxon>Bacteria</taxon>
        <taxon>Bacillati</taxon>
        <taxon>Actinomycetota</taxon>
        <taxon>Actinomycetes</taxon>
        <taxon>Mycobacteriales</taxon>
        <taxon>Nocardiaceae</taxon>
        <taxon>Nocardia</taxon>
    </lineage>
</organism>
<feature type="transmembrane region" description="Helical" evidence="5">
    <location>
        <begin position="21"/>
        <end position="43"/>
    </location>
</feature>
<keyword evidence="4 5" id="KW-0472">Membrane</keyword>
<sequence>MTSSEVPVDRRKPAATVWRNRAIAAVALLAVLVVAYLILAAFLPRWWAQRLASAVDGSFAKGIGWGLLYGGVGTALTLFLLLAAALGWRRRGGRFLAGAAALLALLAAIPNLLTLTVVLGTSDAAHAGERILDVDAPAFRGAALTGAILAAVLFAAVAALLARRGIRRRRGAGRVVEPAAGKPATDSGGL</sequence>
<proteinExistence type="predicted"/>
<dbReference type="Proteomes" id="UP001595696">
    <property type="component" value="Unassembled WGS sequence"/>
</dbReference>
<evidence type="ECO:0000313" key="7">
    <source>
        <dbReference type="Proteomes" id="UP001595696"/>
    </source>
</evidence>
<evidence type="ECO:0000256" key="3">
    <source>
        <dbReference type="ARBA" id="ARBA00022989"/>
    </source>
</evidence>
<reference evidence="7" key="1">
    <citation type="journal article" date="2019" name="Int. J. Syst. Evol. Microbiol.">
        <title>The Global Catalogue of Microorganisms (GCM) 10K type strain sequencing project: providing services to taxonomists for standard genome sequencing and annotation.</title>
        <authorList>
            <consortium name="The Broad Institute Genomics Platform"/>
            <consortium name="The Broad Institute Genome Sequencing Center for Infectious Disease"/>
            <person name="Wu L."/>
            <person name="Ma J."/>
        </authorList>
    </citation>
    <scope>NUCLEOTIDE SEQUENCE [LARGE SCALE GENOMIC DNA]</scope>
    <source>
        <strain evidence="7">CGMCC 4.7330</strain>
    </source>
</reference>
<keyword evidence="3 5" id="KW-1133">Transmembrane helix</keyword>
<dbReference type="EMBL" id="JBHSAX010000023">
    <property type="protein sequence ID" value="MFC3965891.1"/>
    <property type="molecule type" value="Genomic_DNA"/>
</dbReference>
<comment type="subcellular location">
    <subcellularLocation>
        <location evidence="1">Membrane</location>
        <topology evidence="1">Multi-pass membrane protein</topology>
    </subcellularLocation>
</comment>
<evidence type="ECO:0000256" key="4">
    <source>
        <dbReference type="ARBA" id="ARBA00023136"/>
    </source>
</evidence>
<keyword evidence="2 5" id="KW-0812">Transmembrane</keyword>
<feature type="transmembrane region" description="Helical" evidence="5">
    <location>
        <begin position="95"/>
        <end position="119"/>
    </location>
</feature>
<comment type="caution">
    <text evidence="6">The sequence shown here is derived from an EMBL/GenBank/DDBJ whole genome shotgun (WGS) entry which is preliminary data.</text>
</comment>
<dbReference type="InterPro" id="IPR035906">
    <property type="entry name" value="MetI-like_sf"/>
</dbReference>